<dbReference type="AlphaFoldDB" id="A4S917"/>
<feature type="transmembrane region" description="Helical" evidence="1">
    <location>
        <begin position="63"/>
        <end position="80"/>
    </location>
</feature>
<dbReference type="Gramene" id="ABP00149">
    <property type="protein sequence ID" value="ABP00149"/>
    <property type="gene ID" value="OSTLU_18497"/>
</dbReference>
<keyword evidence="3" id="KW-1185">Reference proteome</keyword>
<reference evidence="2 3" key="1">
    <citation type="journal article" date="2007" name="Proc. Natl. Acad. Sci. U.S.A.">
        <title>The tiny eukaryote Ostreococcus provides genomic insights into the paradox of plankton speciation.</title>
        <authorList>
            <person name="Palenik B."/>
            <person name="Grimwood J."/>
            <person name="Aerts A."/>
            <person name="Rouze P."/>
            <person name="Salamov A."/>
            <person name="Putnam N."/>
            <person name="Dupont C."/>
            <person name="Jorgensen R."/>
            <person name="Derelle E."/>
            <person name="Rombauts S."/>
            <person name="Zhou K."/>
            <person name="Otillar R."/>
            <person name="Merchant S.S."/>
            <person name="Podell S."/>
            <person name="Gaasterland T."/>
            <person name="Napoli C."/>
            <person name="Gendler K."/>
            <person name="Manuell A."/>
            <person name="Tai V."/>
            <person name="Vallon O."/>
            <person name="Piganeau G."/>
            <person name="Jancek S."/>
            <person name="Heijde M."/>
            <person name="Jabbari K."/>
            <person name="Bowler C."/>
            <person name="Lohr M."/>
            <person name="Robbens S."/>
            <person name="Werner G."/>
            <person name="Dubchak I."/>
            <person name="Pazour G.J."/>
            <person name="Ren Q."/>
            <person name="Paulsen I."/>
            <person name="Delwiche C."/>
            <person name="Schmutz J."/>
            <person name="Rokhsar D."/>
            <person name="Van de Peer Y."/>
            <person name="Moreau H."/>
            <person name="Grigoriev I.V."/>
        </authorList>
    </citation>
    <scope>NUCLEOTIDE SEQUENCE [LARGE SCALE GENOMIC DNA]</scope>
    <source>
        <strain evidence="2 3">CCE9901</strain>
    </source>
</reference>
<feature type="transmembrane region" description="Helical" evidence="1">
    <location>
        <begin position="25"/>
        <end position="43"/>
    </location>
</feature>
<dbReference type="HOGENOM" id="CLU_2188370_0_0_1"/>
<dbReference type="Proteomes" id="UP000001568">
    <property type="component" value="Chromosome 16"/>
</dbReference>
<keyword evidence="1" id="KW-0472">Membrane</keyword>
<dbReference type="GeneID" id="5006028"/>
<gene>
    <name evidence="2" type="ORF">OSTLU_18497</name>
</gene>
<dbReference type="OrthoDB" id="498144at2759"/>
<dbReference type="EMBL" id="CP000596">
    <property type="protein sequence ID" value="ABP00149.1"/>
    <property type="molecule type" value="Genomic_DNA"/>
</dbReference>
<evidence type="ECO:0000256" key="1">
    <source>
        <dbReference type="SAM" id="Phobius"/>
    </source>
</evidence>
<protein>
    <submittedName>
        <fullName evidence="2">Uncharacterized protein</fullName>
    </submittedName>
</protein>
<evidence type="ECO:0000313" key="3">
    <source>
        <dbReference type="Proteomes" id="UP000001568"/>
    </source>
</evidence>
<dbReference type="RefSeq" id="XP_001421855.1">
    <property type="nucleotide sequence ID" value="XM_001421818.1"/>
</dbReference>
<dbReference type="KEGG" id="olu:OSTLU_18497"/>
<evidence type="ECO:0000313" key="2">
    <source>
        <dbReference type="EMBL" id="ABP00149.1"/>
    </source>
</evidence>
<accession>A4S917</accession>
<proteinExistence type="predicted"/>
<keyword evidence="1" id="KW-1133">Transmembrane helix</keyword>
<organism evidence="2 3">
    <name type="scientific">Ostreococcus lucimarinus (strain CCE9901)</name>
    <dbReference type="NCBI Taxonomy" id="436017"/>
    <lineage>
        <taxon>Eukaryota</taxon>
        <taxon>Viridiplantae</taxon>
        <taxon>Chlorophyta</taxon>
        <taxon>Mamiellophyceae</taxon>
        <taxon>Mamiellales</taxon>
        <taxon>Bathycoccaceae</taxon>
        <taxon>Ostreococcus</taxon>
    </lineage>
</organism>
<keyword evidence="1" id="KW-0812">Transmembrane</keyword>
<sequence length="109" mass="11926">MALARRETRAMGVVARARAGAEEKVAVTSACGAVALATINAMFPEHASALSIRDPVFGDIEVWQFLVLTAGYFIGIEIYLDKKYDDNNKTVMPTVQKKKESDEETSAEE</sequence>
<name>A4S917_OSTLU</name>